<keyword evidence="1" id="KW-0677">Repeat</keyword>
<dbReference type="PANTHER" id="PTHR12558:SF13">
    <property type="entry name" value="CELL DIVISION CYCLE PROTEIN 27 HOMOLOG"/>
    <property type="match status" value="1"/>
</dbReference>
<dbReference type="EMBL" id="CP013099">
    <property type="protein sequence ID" value="ALP53349.1"/>
    <property type="molecule type" value="Genomic_DNA"/>
</dbReference>
<feature type="repeat" description="TPR" evidence="3">
    <location>
        <begin position="508"/>
        <end position="541"/>
    </location>
</feature>
<dbReference type="PANTHER" id="PTHR12558">
    <property type="entry name" value="CELL DIVISION CYCLE 16,23,27"/>
    <property type="match status" value="1"/>
</dbReference>
<dbReference type="KEGG" id="tee:Tel_09385"/>
<feature type="repeat" description="TPR" evidence="3">
    <location>
        <begin position="304"/>
        <end position="337"/>
    </location>
</feature>
<dbReference type="InterPro" id="IPR019734">
    <property type="entry name" value="TPR_rpt"/>
</dbReference>
<gene>
    <name evidence="5" type="ORF">Tel_09385</name>
</gene>
<name>A0A0S2TDY8_9GAMM</name>
<evidence type="ECO:0000256" key="1">
    <source>
        <dbReference type="ARBA" id="ARBA00022737"/>
    </source>
</evidence>
<dbReference type="PROSITE" id="PS50005">
    <property type="entry name" value="TPR"/>
    <property type="match status" value="3"/>
</dbReference>
<keyword evidence="4" id="KW-0812">Transmembrane</keyword>
<dbReference type="Gene3D" id="1.25.40.10">
    <property type="entry name" value="Tetratricopeptide repeat domain"/>
    <property type="match status" value="3"/>
</dbReference>
<evidence type="ECO:0008006" key="7">
    <source>
        <dbReference type="Google" id="ProtNLM"/>
    </source>
</evidence>
<dbReference type="Proteomes" id="UP000055136">
    <property type="component" value="Chromosome"/>
</dbReference>
<dbReference type="Pfam" id="PF13414">
    <property type="entry name" value="TPR_11"/>
    <property type="match status" value="1"/>
</dbReference>
<evidence type="ECO:0000256" key="4">
    <source>
        <dbReference type="SAM" id="Phobius"/>
    </source>
</evidence>
<protein>
    <recommendedName>
        <fullName evidence="7">SGNH hydrolase-type esterase domain-containing protein</fullName>
    </recommendedName>
</protein>
<dbReference type="Gene3D" id="3.40.50.1110">
    <property type="entry name" value="SGNH hydrolase"/>
    <property type="match status" value="2"/>
</dbReference>
<dbReference type="GO" id="GO:0016788">
    <property type="term" value="F:hydrolase activity, acting on ester bonds"/>
    <property type="evidence" value="ECO:0007669"/>
    <property type="project" value="UniProtKB-ARBA"/>
</dbReference>
<feature type="repeat" description="TPR" evidence="3">
    <location>
        <begin position="644"/>
        <end position="677"/>
    </location>
</feature>
<sequence>MVEGRRITAGVFRQALYLLTILILFFAALELVLGLVGVRPQASHEDPLVGFAGNAPLFVARPAPTGTTLMTTAKNKIEFFNEQQFPAHKRDNSYRIFCMGGSTTFGRPYSDSTSFCGWLRAFLPVADPSRNWELINAGGVSYASYRVARLMQELTQYQPDLFIVYSGQNEFLEERSYGDLKRLPYWMLYGDSVLSHTRTYSALKRAIDTLGAPQAADKAPRSELNDEVSEVLTRTIGPSSYARDDTLKQQILTHYGINLGRMVTIARNAGAGIMFVEPVVNLKDMSPFKSTHRAGLGNAERREWDKLYQQGNLRLQAGAAEAALEFYDQAVQLDERYAELHYRRGRALFALGHYQAAEAAFWRAVDEDIAPLRMPSSMPGLIAEVADWHDVPVIDYDQVLRRAYLRRYDHAVFGNEFFLDHVHPNIEGHRLLALQLLQQLIDQGVVTPAPTWNPERITRITAEVIAGLDDRAHAKALVTAGRLMDWAGKFDEAHHLFSKALEKEGPNGFVYGMLGKTAFRNGKPQQAIDYYRKAVAVAPEMGWVQRALGGLLARNGEIDAAIEHYRADLKLDADNYFSHDRIAVLLASRGDAQGAEDHFKQALRSKPDYGPALLNYMVFLGRQERYHEAEALGRQLLETTRDNAVAHNNFGIIMAQQGDFERAIEHFSEALRINPKLREAADNLAQAQAKRASP</sequence>
<dbReference type="AlphaFoldDB" id="A0A0S2TDY8"/>
<keyword evidence="6" id="KW-1185">Reference proteome</keyword>
<reference evidence="5" key="1">
    <citation type="submission" date="2015-10" db="EMBL/GenBank/DDBJ databases">
        <title>Description of Candidatus Tenderia electrophaga gen. nov, sp. nov., an Uncultivated Electroautotroph from a Biocathode Enrichment.</title>
        <authorList>
            <person name="Eddie B.J."/>
            <person name="Malanoski A.P."/>
            <person name="Wang Z."/>
            <person name="Hall R.J."/>
            <person name="Oh S.D."/>
            <person name="Heiner C."/>
            <person name="Lin B."/>
            <person name="Strycharz-Glaven S.M."/>
        </authorList>
    </citation>
    <scope>NUCLEOTIDE SEQUENCE [LARGE SCALE GENOMIC DNA]</scope>
    <source>
        <strain evidence="5">NRL1</strain>
    </source>
</reference>
<dbReference type="InterPro" id="IPR011990">
    <property type="entry name" value="TPR-like_helical_dom_sf"/>
</dbReference>
<organism evidence="5 6">
    <name type="scientific">Candidatus Tenderia electrophaga</name>
    <dbReference type="NCBI Taxonomy" id="1748243"/>
    <lineage>
        <taxon>Bacteria</taxon>
        <taxon>Pseudomonadati</taxon>
        <taxon>Pseudomonadota</taxon>
        <taxon>Gammaproteobacteria</taxon>
        <taxon>Candidatus Tenderiales</taxon>
        <taxon>Candidatus Tenderiaceae</taxon>
        <taxon>Candidatus Tenderia</taxon>
    </lineage>
</organism>
<evidence type="ECO:0000256" key="2">
    <source>
        <dbReference type="ARBA" id="ARBA00022803"/>
    </source>
</evidence>
<proteinExistence type="predicted"/>
<dbReference type="PROSITE" id="PS50293">
    <property type="entry name" value="TPR_REGION"/>
    <property type="match status" value="1"/>
</dbReference>
<dbReference type="SUPFAM" id="SSF52266">
    <property type="entry name" value="SGNH hydrolase"/>
    <property type="match status" value="1"/>
</dbReference>
<dbReference type="InterPro" id="IPR036514">
    <property type="entry name" value="SGNH_hydro_sf"/>
</dbReference>
<dbReference type="SUPFAM" id="SSF48452">
    <property type="entry name" value="TPR-like"/>
    <property type="match status" value="2"/>
</dbReference>
<evidence type="ECO:0000256" key="3">
    <source>
        <dbReference type="PROSITE-ProRule" id="PRU00339"/>
    </source>
</evidence>
<keyword evidence="4" id="KW-0472">Membrane</keyword>
<dbReference type="STRING" id="1748243.Tel_09385"/>
<dbReference type="Pfam" id="PF07719">
    <property type="entry name" value="TPR_2"/>
    <property type="match status" value="1"/>
</dbReference>
<dbReference type="Pfam" id="PF13432">
    <property type="entry name" value="TPR_16"/>
    <property type="match status" value="1"/>
</dbReference>
<evidence type="ECO:0000313" key="5">
    <source>
        <dbReference type="EMBL" id="ALP53349.1"/>
    </source>
</evidence>
<dbReference type="InterPro" id="IPR013105">
    <property type="entry name" value="TPR_2"/>
</dbReference>
<keyword evidence="4" id="KW-1133">Transmembrane helix</keyword>
<accession>A0A0S2TDY8</accession>
<dbReference type="SMART" id="SM00028">
    <property type="entry name" value="TPR"/>
    <property type="match status" value="7"/>
</dbReference>
<evidence type="ECO:0000313" key="6">
    <source>
        <dbReference type="Proteomes" id="UP000055136"/>
    </source>
</evidence>
<feature type="transmembrane region" description="Helical" evidence="4">
    <location>
        <begin position="15"/>
        <end position="38"/>
    </location>
</feature>
<keyword evidence="2 3" id="KW-0802">TPR repeat</keyword>